<dbReference type="PANTHER" id="PTHR47150:SF7">
    <property type="entry name" value="NUCLEASE"/>
    <property type="match status" value="1"/>
</dbReference>
<organism evidence="1 2">
    <name type="scientific">Dipteronia dyeriana</name>
    <dbReference type="NCBI Taxonomy" id="168575"/>
    <lineage>
        <taxon>Eukaryota</taxon>
        <taxon>Viridiplantae</taxon>
        <taxon>Streptophyta</taxon>
        <taxon>Embryophyta</taxon>
        <taxon>Tracheophyta</taxon>
        <taxon>Spermatophyta</taxon>
        <taxon>Magnoliopsida</taxon>
        <taxon>eudicotyledons</taxon>
        <taxon>Gunneridae</taxon>
        <taxon>Pentapetalae</taxon>
        <taxon>rosids</taxon>
        <taxon>malvids</taxon>
        <taxon>Sapindales</taxon>
        <taxon>Sapindaceae</taxon>
        <taxon>Hippocastanoideae</taxon>
        <taxon>Acereae</taxon>
        <taxon>Dipteronia</taxon>
    </lineage>
</organism>
<dbReference type="EMBL" id="JANJYI010000001">
    <property type="protein sequence ID" value="KAK2662814.1"/>
    <property type="molecule type" value="Genomic_DNA"/>
</dbReference>
<name>A0AAE0CTG9_9ROSI</name>
<sequence length="108" mass="12895">MAAVRMLAYGCPIYFLDEYVQIGESVAIESLKHFFDVVIRAFETQYLRKPNTNDIARLLKEREDRGFPEMLGSLDYMHWHWNNCPTEQQHKLYLKLITPEDDEQQQQQ</sequence>
<evidence type="ECO:0000313" key="2">
    <source>
        <dbReference type="Proteomes" id="UP001280121"/>
    </source>
</evidence>
<accession>A0AAE0CTG9</accession>
<dbReference type="PANTHER" id="PTHR47150">
    <property type="entry name" value="OS12G0169200 PROTEIN"/>
    <property type="match status" value="1"/>
</dbReference>
<dbReference type="Proteomes" id="UP001280121">
    <property type="component" value="Unassembled WGS sequence"/>
</dbReference>
<dbReference type="Pfam" id="PF04827">
    <property type="entry name" value="Plant_tran"/>
    <property type="match status" value="1"/>
</dbReference>
<keyword evidence="2" id="KW-1185">Reference proteome</keyword>
<protein>
    <submittedName>
        <fullName evidence="1">Uncharacterized protein</fullName>
    </submittedName>
</protein>
<dbReference type="AlphaFoldDB" id="A0AAE0CTG9"/>
<gene>
    <name evidence="1" type="ORF">Ddye_001388</name>
</gene>
<proteinExistence type="predicted"/>
<comment type="caution">
    <text evidence="1">The sequence shown here is derived from an EMBL/GenBank/DDBJ whole genome shotgun (WGS) entry which is preliminary data.</text>
</comment>
<dbReference type="InterPro" id="IPR006912">
    <property type="entry name" value="Harbinger_derived_prot"/>
</dbReference>
<evidence type="ECO:0000313" key="1">
    <source>
        <dbReference type="EMBL" id="KAK2662814.1"/>
    </source>
</evidence>
<reference evidence="1" key="1">
    <citation type="journal article" date="2023" name="Plant J.">
        <title>Genome sequences and population genomics provide insights into the demographic history, inbreeding, and mutation load of two 'living fossil' tree species of Dipteronia.</title>
        <authorList>
            <person name="Feng Y."/>
            <person name="Comes H.P."/>
            <person name="Chen J."/>
            <person name="Zhu S."/>
            <person name="Lu R."/>
            <person name="Zhang X."/>
            <person name="Li P."/>
            <person name="Qiu J."/>
            <person name="Olsen K.M."/>
            <person name="Qiu Y."/>
        </authorList>
    </citation>
    <scope>NUCLEOTIDE SEQUENCE</scope>
    <source>
        <strain evidence="1">KIB01</strain>
    </source>
</reference>